<keyword evidence="1" id="KW-0812">Transmembrane</keyword>
<feature type="transmembrane region" description="Helical" evidence="1">
    <location>
        <begin position="37"/>
        <end position="55"/>
    </location>
</feature>
<dbReference type="RefSeq" id="WP_212921568.1">
    <property type="nucleotide sequence ID" value="NZ_BORP01000005.1"/>
</dbReference>
<feature type="transmembrane region" description="Helical" evidence="1">
    <location>
        <begin position="195"/>
        <end position="216"/>
    </location>
</feature>
<keyword evidence="1" id="KW-0472">Membrane</keyword>
<keyword evidence="1" id="KW-1133">Transmembrane helix</keyword>
<dbReference type="Proteomes" id="UP000676917">
    <property type="component" value="Unassembled WGS sequence"/>
</dbReference>
<gene>
    <name evidence="3" type="primary">ydiL</name>
    <name evidence="3" type="ORF">J43TS3_27300</name>
</gene>
<name>A0A920C8E1_9BACI</name>
<accession>A0A920C8E1</accession>
<evidence type="ECO:0000256" key="1">
    <source>
        <dbReference type="SAM" id="Phobius"/>
    </source>
</evidence>
<evidence type="ECO:0000313" key="3">
    <source>
        <dbReference type="EMBL" id="GIO28119.1"/>
    </source>
</evidence>
<dbReference type="Pfam" id="PF02517">
    <property type="entry name" value="Rce1-like"/>
    <property type="match status" value="1"/>
</dbReference>
<evidence type="ECO:0000259" key="2">
    <source>
        <dbReference type="Pfam" id="PF02517"/>
    </source>
</evidence>
<proteinExistence type="predicted"/>
<feature type="transmembrane region" description="Helical" evidence="1">
    <location>
        <begin position="76"/>
        <end position="97"/>
    </location>
</feature>
<feature type="domain" description="CAAX prenyl protease 2/Lysostaphin resistance protein A-like" evidence="2">
    <location>
        <begin position="122"/>
        <end position="208"/>
    </location>
</feature>
<dbReference type="EMBL" id="BORP01000005">
    <property type="protein sequence ID" value="GIO28119.1"/>
    <property type="molecule type" value="Genomic_DNA"/>
</dbReference>
<feature type="transmembrane region" description="Helical" evidence="1">
    <location>
        <begin position="152"/>
        <end position="169"/>
    </location>
</feature>
<dbReference type="InterPro" id="IPR003675">
    <property type="entry name" value="Rce1/LyrA-like_dom"/>
</dbReference>
<protein>
    <submittedName>
        <fullName evidence="3">Membrane peptidase YdiL</fullName>
    </submittedName>
</protein>
<feature type="transmembrane region" description="Helical" evidence="1">
    <location>
        <begin position="5"/>
        <end position="25"/>
    </location>
</feature>
<feature type="transmembrane region" description="Helical" evidence="1">
    <location>
        <begin position="117"/>
        <end position="140"/>
    </location>
</feature>
<evidence type="ECO:0000313" key="4">
    <source>
        <dbReference type="Proteomes" id="UP000676917"/>
    </source>
</evidence>
<organism evidence="3 4">
    <name type="scientific">Ornithinibacillus bavariensis</name>
    <dbReference type="NCBI Taxonomy" id="545502"/>
    <lineage>
        <taxon>Bacteria</taxon>
        <taxon>Bacillati</taxon>
        <taxon>Bacillota</taxon>
        <taxon>Bacilli</taxon>
        <taxon>Bacillales</taxon>
        <taxon>Bacillaceae</taxon>
        <taxon>Ornithinibacillus</taxon>
    </lineage>
</organism>
<dbReference type="InterPro" id="IPR052710">
    <property type="entry name" value="CAAX_protease"/>
</dbReference>
<dbReference type="GO" id="GO:0004175">
    <property type="term" value="F:endopeptidase activity"/>
    <property type="evidence" value="ECO:0007669"/>
    <property type="project" value="UniProtKB-ARBA"/>
</dbReference>
<sequence>MPKRYWLVILTYIIVQLSGGIYIPILKQFFSNHALMVSVYYTMIASFVIGLIVILTLMKPDMELKQTRSRPSTENIALWAILGVFMAYFAQAIAGVIETNILGIELGSENTQNIMDITRAVPLFAVIPAIIAPILEEVIFRKIIFGSLYERTNFFIAALLSAFIFGIIHGEPEHLLIYASMGFVFAFLYIKTKSIIVPIIVHMTLNTISVIVQFTFSPEDLERLQKQVDSIQMILIGGI</sequence>
<dbReference type="GO" id="GO:0080120">
    <property type="term" value="P:CAAX-box protein maturation"/>
    <property type="evidence" value="ECO:0007669"/>
    <property type="project" value="UniProtKB-ARBA"/>
</dbReference>
<feature type="transmembrane region" description="Helical" evidence="1">
    <location>
        <begin position="175"/>
        <end position="190"/>
    </location>
</feature>
<comment type="caution">
    <text evidence="3">The sequence shown here is derived from an EMBL/GenBank/DDBJ whole genome shotgun (WGS) entry which is preliminary data.</text>
</comment>
<dbReference type="AlphaFoldDB" id="A0A920C8E1"/>
<keyword evidence="4" id="KW-1185">Reference proteome</keyword>
<dbReference type="PANTHER" id="PTHR36435">
    <property type="entry name" value="SLR1288 PROTEIN"/>
    <property type="match status" value="1"/>
</dbReference>
<dbReference type="PANTHER" id="PTHR36435:SF6">
    <property type="entry name" value="ABORTIVE INFECTION PROTEIN"/>
    <property type="match status" value="1"/>
</dbReference>
<reference evidence="3" key="1">
    <citation type="submission" date="2021-03" db="EMBL/GenBank/DDBJ databases">
        <title>Antimicrobial resistance genes in bacteria isolated from Japanese honey, and their potential for conferring macrolide and lincosamide resistance in the American foulbrood pathogen Paenibacillus larvae.</title>
        <authorList>
            <person name="Okamoto M."/>
            <person name="Kumagai M."/>
            <person name="Kanamori H."/>
            <person name="Takamatsu D."/>
        </authorList>
    </citation>
    <scope>NUCLEOTIDE SEQUENCE</scope>
    <source>
        <strain evidence="3">J43TS3</strain>
    </source>
</reference>